<sequence length="208" mass="24505">MAQSTCPLCRQPIYEYANDGIIQYICGHLEHELCYLICHPYNHICSTFFAILDFIHIYFILRSGQMSTPSQTTTTTTTATLVDIQYEIERNTYNAKVLDDNYIYIPERFYNRLLKSSFIDEFVKLIEEVHKEEEEELARYRLQFLFGKCEYDQDNGEIVIESNTKRPKVSEENATTKTIPTNSETIMLPINYLEYTYQDLDTDQIYSI</sequence>
<dbReference type="EMBL" id="CAJNOO010007883">
    <property type="protein sequence ID" value="CAF1475489.1"/>
    <property type="molecule type" value="Genomic_DNA"/>
</dbReference>
<evidence type="ECO:0000313" key="5">
    <source>
        <dbReference type="Proteomes" id="UP000663889"/>
    </source>
</evidence>
<name>A0A815H8Q6_9BILA</name>
<dbReference type="EMBL" id="CAJOAX010014195">
    <property type="protein sequence ID" value="CAF4141065.1"/>
    <property type="molecule type" value="Genomic_DNA"/>
</dbReference>
<evidence type="ECO:0000313" key="4">
    <source>
        <dbReference type="EMBL" id="CAF4175619.1"/>
    </source>
</evidence>
<organism evidence="1 5">
    <name type="scientific">Rotaria sordida</name>
    <dbReference type="NCBI Taxonomy" id="392033"/>
    <lineage>
        <taxon>Eukaryota</taxon>
        <taxon>Metazoa</taxon>
        <taxon>Spiralia</taxon>
        <taxon>Gnathifera</taxon>
        <taxon>Rotifera</taxon>
        <taxon>Eurotatoria</taxon>
        <taxon>Bdelloidea</taxon>
        <taxon>Philodinida</taxon>
        <taxon>Philodinidae</taxon>
        <taxon>Rotaria</taxon>
    </lineage>
</organism>
<dbReference type="Proteomes" id="UP000663882">
    <property type="component" value="Unassembled WGS sequence"/>
</dbReference>
<dbReference type="EMBL" id="CAJNOU010002777">
    <property type="protein sequence ID" value="CAF1348916.1"/>
    <property type="molecule type" value="Genomic_DNA"/>
</dbReference>
<dbReference type="Proteomes" id="UP000663874">
    <property type="component" value="Unassembled WGS sequence"/>
</dbReference>
<evidence type="ECO:0000313" key="2">
    <source>
        <dbReference type="EMBL" id="CAF1475489.1"/>
    </source>
</evidence>
<dbReference type="Proteomes" id="UP000663823">
    <property type="component" value="Unassembled WGS sequence"/>
</dbReference>
<reference evidence="1" key="1">
    <citation type="submission" date="2021-02" db="EMBL/GenBank/DDBJ databases">
        <authorList>
            <person name="Nowell W R."/>
        </authorList>
    </citation>
    <scope>NUCLEOTIDE SEQUENCE</scope>
</reference>
<dbReference type="EMBL" id="CAJOBE010014233">
    <property type="protein sequence ID" value="CAF4175619.1"/>
    <property type="molecule type" value="Genomic_DNA"/>
</dbReference>
<dbReference type="AlphaFoldDB" id="A0A815H8Q6"/>
<evidence type="ECO:0000313" key="3">
    <source>
        <dbReference type="EMBL" id="CAF4141065.1"/>
    </source>
</evidence>
<dbReference type="OrthoDB" id="10640682at2759"/>
<evidence type="ECO:0000313" key="1">
    <source>
        <dbReference type="EMBL" id="CAF1348916.1"/>
    </source>
</evidence>
<protein>
    <submittedName>
        <fullName evidence="1">Uncharacterized protein</fullName>
    </submittedName>
</protein>
<gene>
    <name evidence="4" type="ORF">FNK824_LOCUS34930</name>
    <name evidence="3" type="ORF">OTI717_LOCUS35741</name>
    <name evidence="2" type="ORF">RFH988_LOCUS37740</name>
    <name evidence="1" type="ORF">SEV965_LOCUS28756</name>
</gene>
<accession>A0A815H8Q6</accession>
<proteinExistence type="predicted"/>
<dbReference type="Proteomes" id="UP000663889">
    <property type="component" value="Unassembled WGS sequence"/>
</dbReference>
<comment type="caution">
    <text evidence="1">The sequence shown here is derived from an EMBL/GenBank/DDBJ whole genome shotgun (WGS) entry which is preliminary data.</text>
</comment>